<gene>
    <name evidence="2" type="ORF">EV138_0823</name>
</gene>
<feature type="transmembrane region" description="Helical" evidence="1">
    <location>
        <begin position="36"/>
        <end position="59"/>
    </location>
</feature>
<feature type="transmembrane region" description="Helical" evidence="1">
    <location>
        <begin position="149"/>
        <end position="168"/>
    </location>
</feature>
<dbReference type="AlphaFoldDB" id="A0A4V3FJR1"/>
<comment type="caution">
    <text evidence="2">The sequence shown here is derived from an EMBL/GenBank/DDBJ whole genome shotgun (WGS) entry which is preliminary data.</text>
</comment>
<proteinExistence type="predicted"/>
<protein>
    <submittedName>
        <fullName evidence="2">Uncharacterized protein</fullName>
    </submittedName>
</protein>
<evidence type="ECO:0000313" key="2">
    <source>
        <dbReference type="EMBL" id="TDU87303.1"/>
    </source>
</evidence>
<evidence type="ECO:0000256" key="1">
    <source>
        <dbReference type="SAM" id="Phobius"/>
    </source>
</evidence>
<accession>A0A4V3FJR1</accession>
<dbReference type="Proteomes" id="UP000295151">
    <property type="component" value="Unassembled WGS sequence"/>
</dbReference>
<feature type="transmembrane region" description="Helical" evidence="1">
    <location>
        <begin position="6"/>
        <end position="24"/>
    </location>
</feature>
<name>A0A4V3FJR1_9ACTN</name>
<feature type="transmembrane region" description="Helical" evidence="1">
    <location>
        <begin position="117"/>
        <end position="137"/>
    </location>
</feature>
<dbReference type="OrthoDB" id="3827952at2"/>
<reference evidence="2 3" key="1">
    <citation type="submission" date="2019-03" db="EMBL/GenBank/DDBJ databases">
        <title>Genomic Encyclopedia of Type Strains, Phase III (KMG-III): the genomes of soil and plant-associated and newly described type strains.</title>
        <authorList>
            <person name="Whitman W."/>
        </authorList>
    </citation>
    <scope>NUCLEOTIDE SEQUENCE [LARGE SCALE GENOMIC DNA]</scope>
    <source>
        <strain evidence="2 3">VKM Ac-2575</strain>
    </source>
</reference>
<organism evidence="2 3">
    <name type="scientific">Kribbella voronezhensis</name>
    <dbReference type="NCBI Taxonomy" id="2512212"/>
    <lineage>
        <taxon>Bacteria</taxon>
        <taxon>Bacillati</taxon>
        <taxon>Actinomycetota</taxon>
        <taxon>Actinomycetes</taxon>
        <taxon>Propionibacteriales</taxon>
        <taxon>Kribbellaceae</taxon>
        <taxon>Kribbella</taxon>
    </lineage>
</organism>
<keyword evidence="3" id="KW-1185">Reference proteome</keyword>
<feature type="transmembrane region" description="Helical" evidence="1">
    <location>
        <begin position="71"/>
        <end position="89"/>
    </location>
</feature>
<keyword evidence="1" id="KW-0812">Transmembrane</keyword>
<keyword evidence="1" id="KW-1133">Transmembrane helix</keyword>
<sequence>MDVVVLLIFAVFFTVLVALTMTGNGRLRAAVRRPRLFQLVVVLAALATVPVDLYAVIHGTVGPGGRAIEDVAGRLLLLNVAASCGVAALHEALRGQAISSAPASDDSEIEEPLRMGVLGWTGPLIALGVVTVVIALGSLGNGPELGNVGPVWACYSLLICVISAFALLRRRAGSAIDPREG</sequence>
<dbReference type="EMBL" id="SOCE01000001">
    <property type="protein sequence ID" value="TDU87303.1"/>
    <property type="molecule type" value="Genomic_DNA"/>
</dbReference>
<keyword evidence="1" id="KW-0472">Membrane</keyword>
<dbReference type="RefSeq" id="WP_133977093.1">
    <property type="nucleotide sequence ID" value="NZ_SOCE01000001.1"/>
</dbReference>
<evidence type="ECO:0000313" key="3">
    <source>
        <dbReference type="Proteomes" id="UP000295151"/>
    </source>
</evidence>